<keyword evidence="2" id="KW-0472">Membrane</keyword>
<keyword evidence="4" id="KW-1185">Reference proteome</keyword>
<evidence type="ECO:0000256" key="1">
    <source>
        <dbReference type="SAM" id="MobiDB-lite"/>
    </source>
</evidence>
<evidence type="ECO:0000256" key="2">
    <source>
        <dbReference type="SAM" id="Phobius"/>
    </source>
</evidence>
<protein>
    <recommendedName>
        <fullName evidence="5">DUF5009 domain-containing protein</fullName>
    </recommendedName>
</protein>
<comment type="caution">
    <text evidence="3">The sequence shown here is derived from an EMBL/GenBank/DDBJ whole genome shotgun (WGS) entry which is preliminary data.</text>
</comment>
<dbReference type="EMBL" id="JBBDHD010000007">
    <property type="protein sequence ID" value="MFH7594383.1"/>
    <property type="molecule type" value="Genomic_DNA"/>
</dbReference>
<feature type="transmembrane region" description="Helical" evidence="2">
    <location>
        <begin position="126"/>
        <end position="146"/>
    </location>
</feature>
<feature type="transmembrane region" description="Helical" evidence="2">
    <location>
        <begin position="274"/>
        <end position="293"/>
    </location>
</feature>
<dbReference type="PANTHER" id="PTHR31061:SF24">
    <property type="entry name" value="LD22376P"/>
    <property type="match status" value="1"/>
</dbReference>
<dbReference type="PANTHER" id="PTHR31061">
    <property type="entry name" value="LD22376P"/>
    <property type="match status" value="1"/>
</dbReference>
<feature type="transmembrane region" description="Helical" evidence="2">
    <location>
        <begin position="206"/>
        <end position="227"/>
    </location>
</feature>
<sequence length="462" mass="49028">MTRPGGAPGGAAPDAVTALAPARPGANEPAAKETRTPPGRRRLRALDGTRGAVVALRLFIGSQVAEIAAPAVLHADGFGLTLADLVFPGFLFMMGMAVPVSMSALLRSPAAGGPDTAARRPHLLRAARRAVLLYAIGMFLGAYPFLPEELEHLRFVGVLQRLAAVYLMVSLLYITCAWSMAPPSGPPARPGRSPAPAPVRPRALRLLARTLLLGGFPLVCVTVWTVATYTFHNPWPACADASALARDCSFQAYVDTSTWGAGHNFEGRPFDPEGIVSTLVAVANCWAGLVIGIDVVRNKQCYATPDGVRKRASLLIAVGGTCTGAGLALGMAIPIGKQLWTPSYALVTIGLLTAGFGVVLAAFDGGLWAGHRIRPGEDTLVALGRNPLFFYVLSELVVCTLDYIPVHHHGQEWTAWSAGARVVLAPWMPAPLASAVWAVLWLSLFYVPLARLLVARGWYIRV</sequence>
<feature type="region of interest" description="Disordered" evidence="1">
    <location>
        <begin position="1"/>
        <end position="42"/>
    </location>
</feature>
<feature type="transmembrane region" description="Helical" evidence="2">
    <location>
        <begin position="345"/>
        <end position="367"/>
    </location>
</feature>
<keyword evidence="2" id="KW-0812">Transmembrane</keyword>
<proteinExistence type="predicted"/>
<feature type="transmembrane region" description="Helical" evidence="2">
    <location>
        <begin position="51"/>
        <end position="73"/>
    </location>
</feature>
<feature type="compositionally biased region" description="Low complexity" evidence="1">
    <location>
        <begin position="10"/>
        <end position="22"/>
    </location>
</feature>
<dbReference type="Proteomes" id="UP001610631">
    <property type="component" value="Unassembled WGS sequence"/>
</dbReference>
<feature type="transmembrane region" description="Helical" evidence="2">
    <location>
        <begin position="85"/>
        <end position="106"/>
    </location>
</feature>
<keyword evidence="2" id="KW-1133">Transmembrane helix</keyword>
<accession>A0ABW7P7S6</accession>
<gene>
    <name evidence="3" type="ORF">WDV06_04660</name>
</gene>
<evidence type="ECO:0000313" key="4">
    <source>
        <dbReference type="Proteomes" id="UP001610631"/>
    </source>
</evidence>
<feature type="transmembrane region" description="Helical" evidence="2">
    <location>
        <begin position="314"/>
        <end position="333"/>
    </location>
</feature>
<organism evidence="3 4">
    <name type="scientific">Streptomyces racemochromogenes</name>
    <dbReference type="NCBI Taxonomy" id="67353"/>
    <lineage>
        <taxon>Bacteria</taxon>
        <taxon>Bacillati</taxon>
        <taxon>Actinomycetota</taxon>
        <taxon>Actinomycetes</taxon>
        <taxon>Kitasatosporales</taxon>
        <taxon>Streptomycetaceae</taxon>
        <taxon>Streptomyces</taxon>
    </lineage>
</organism>
<feature type="transmembrane region" description="Helical" evidence="2">
    <location>
        <begin position="435"/>
        <end position="454"/>
    </location>
</feature>
<evidence type="ECO:0000313" key="3">
    <source>
        <dbReference type="EMBL" id="MFH7594383.1"/>
    </source>
</evidence>
<reference evidence="3 4" key="1">
    <citation type="submission" date="2024-03" db="EMBL/GenBank/DDBJ databases">
        <title>Whole genome sequencing of Streptomyces racemochromogenes, to identify antimicrobial biosynthetic gene clusters.</title>
        <authorList>
            <person name="Suryawanshi P."/>
            <person name="Krishnaraj P.U."/>
            <person name="Arun Y.P."/>
            <person name="Suryawanshi M.P."/>
            <person name="Rakshit O."/>
        </authorList>
    </citation>
    <scope>NUCLEOTIDE SEQUENCE [LARGE SCALE GENOMIC DNA]</scope>
    <source>
        <strain evidence="3 4">AUDT626</strain>
    </source>
</reference>
<evidence type="ECO:0008006" key="5">
    <source>
        <dbReference type="Google" id="ProtNLM"/>
    </source>
</evidence>
<dbReference type="RefSeq" id="WP_395508316.1">
    <property type="nucleotide sequence ID" value="NZ_JBBDHD010000007.1"/>
</dbReference>
<feature type="transmembrane region" description="Helical" evidence="2">
    <location>
        <begin position="158"/>
        <end position="181"/>
    </location>
</feature>
<name>A0ABW7P7S6_9ACTN</name>
<feature type="transmembrane region" description="Helical" evidence="2">
    <location>
        <begin position="388"/>
        <end position="406"/>
    </location>
</feature>